<accession>A0A223N3F5</accession>
<evidence type="ECO:0008006" key="4">
    <source>
        <dbReference type="Google" id="ProtNLM"/>
    </source>
</evidence>
<keyword evidence="1" id="KW-0812">Transmembrane</keyword>
<name>A0A223N3F5_9VIBR</name>
<dbReference type="KEGG" id="vqi:CCZ37_18305"/>
<keyword evidence="1" id="KW-1133">Transmembrane helix</keyword>
<evidence type="ECO:0000256" key="1">
    <source>
        <dbReference type="SAM" id="Phobius"/>
    </source>
</evidence>
<feature type="transmembrane region" description="Helical" evidence="1">
    <location>
        <begin position="20"/>
        <end position="42"/>
    </location>
</feature>
<proteinExistence type="predicted"/>
<sequence length="64" mass="7120">MLNSNSCVWFNLTPTTFGLIWLISPASVFYIGAVMALVALLLSLNIPVKPEAGNEVRILRWSDR</sequence>
<organism evidence="2 3">
    <name type="scientific">Vibrio qinghaiensis</name>
    <dbReference type="NCBI Taxonomy" id="2025808"/>
    <lineage>
        <taxon>Bacteria</taxon>
        <taxon>Pseudomonadati</taxon>
        <taxon>Pseudomonadota</taxon>
        <taxon>Gammaproteobacteria</taxon>
        <taxon>Vibrionales</taxon>
        <taxon>Vibrionaceae</taxon>
        <taxon>Vibrio</taxon>
    </lineage>
</organism>
<dbReference type="Proteomes" id="UP000215148">
    <property type="component" value="Chromosome 2"/>
</dbReference>
<gene>
    <name evidence="2" type="ORF">CCZ37_18305</name>
</gene>
<dbReference type="AlphaFoldDB" id="A0A223N3F5"/>
<evidence type="ECO:0000313" key="3">
    <source>
        <dbReference type="Proteomes" id="UP000215148"/>
    </source>
</evidence>
<protein>
    <recommendedName>
        <fullName evidence="4">MFS transporter</fullName>
    </recommendedName>
</protein>
<dbReference type="EMBL" id="CP022742">
    <property type="protein sequence ID" value="ASU24394.1"/>
    <property type="molecule type" value="Genomic_DNA"/>
</dbReference>
<evidence type="ECO:0000313" key="2">
    <source>
        <dbReference type="EMBL" id="ASU24394.1"/>
    </source>
</evidence>
<reference evidence="2 3" key="1">
    <citation type="submission" date="2017-08" db="EMBL/GenBank/DDBJ databases">
        <title>The Vibrio qinghaiensis sp.-Q67 is a luminous bacteria isolated firstly from Qinghai lake, Qinghai province, China, which has been proved to be very sensitive to detect environmental and food pollutants. Therefore, complete genome analysis of V. qinghaiensis sp.-Q67 highlights the potential application of this strain on detection of hazards in the contaminated environments.</title>
        <authorList>
            <person name="Gong L."/>
        </authorList>
    </citation>
    <scope>NUCLEOTIDE SEQUENCE [LARGE SCALE GENOMIC DNA]</scope>
    <source>
        <strain evidence="2 3">Q67</strain>
    </source>
</reference>
<keyword evidence="1" id="KW-0472">Membrane</keyword>
<keyword evidence="3" id="KW-1185">Reference proteome</keyword>